<organism evidence="2">
    <name type="scientific">Strombidinopsis acuminata</name>
    <dbReference type="NCBI Taxonomy" id="141414"/>
    <lineage>
        <taxon>Eukaryota</taxon>
        <taxon>Sar</taxon>
        <taxon>Alveolata</taxon>
        <taxon>Ciliophora</taxon>
        <taxon>Intramacronucleata</taxon>
        <taxon>Spirotrichea</taxon>
        <taxon>Choreotrichia</taxon>
        <taxon>Choreotrichida</taxon>
        <taxon>Strombidinopsidae</taxon>
        <taxon>Strombidinopsis</taxon>
    </lineage>
</organism>
<dbReference type="EMBL" id="HBIQ01087420">
    <property type="protein sequence ID" value="CAE0588207.1"/>
    <property type="molecule type" value="Transcribed_RNA"/>
</dbReference>
<accession>A0A7S3X0B5</accession>
<keyword evidence="1" id="KW-0472">Membrane</keyword>
<feature type="transmembrane region" description="Helical" evidence="1">
    <location>
        <begin position="46"/>
        <end position="65"/>
    </location>
</feature>
<feature type="transmembrane region" description="Helical" evidence="1">
    <location>
        <begin position="108"/>
        <end position="128"/>
    </location>
</feature>
<evidence type="ECO:0000313" key="2">
    <source>
        <dbReference type="EMBL" id="CAE0588207.1"/>
    </source>
</evidence>
<protein>
    <submittedName>
        <fullName evidence="2">Uncharacterized protein</fullName>
    </submittedName>
</protein>
<feature type="transmembrane region" description="Helical" evidence="1">
    <location>
        <begin position="6"/>
        <end position="26"/>
    </location>
</feature>
<sequence length="129" mass="13597">MDGGVIMLAISLAVNILVLVPVCVNLARSTLRMSKVFGPRSPARDILFCVYMAILVASILLLVMLRTGSRLLATHASGALLTVQIIYKLLSCVVVGGGVPDKLPFNPVVASNAAIAVLHLVSLIVCFVQ</sequence>
<keyword evidence="1" id="KW-0812">Transmembrane</keyword>
<gene>
    <name evidence="2" type="ORF">SACU0126_LOCUS27869</name>
</gene>
<evidence type="ECO:0000256" key="1">
    <source>
        <dbReference type="SAM" id="Phobius"/>
    </source>
</evidence>
<dbReference type="AlphaFoldDB" id="A0A7S3X0B5"/>
<keyword evidence="1" id="KW-1133">Transmembrane helix</keyword>
<name>A0A7S3X0B5_9SPIT</name>
<proteinExistence type="predicted"/>
<reference evidence="2" key="1">
    <citation type="submission" date="2021-01" db="EMBL/GenBank/DDBJ databases">
        <authorList>
            <person name="Corre E."/>
            <person name="Pelletier E."/>
            <person name="Niang G."/>
            <person name="Scheremetjew M."/>
            <person name="Finn R."/>
            <person name="Kale V."/>
            <person name="Holt S."/>
            <person name="Cochrane G."/>
            <person name="Meng A."/>
            <person name="Brown T."/>
            <person name="Cohen L."/>
        </authorList>
    </citation>
    <scope>NUCLEOTIDE SEQUENCE</scope>
    <source>
        <strain evidence="2">SPMC142</strain>
    </source>
</reference>